<dbReference type="FunFam" id="3.20.20.80:FF:000242">
    <property type="entry name" value="Glycogen debranching enzyme Gdb1, putative"/>
    <property type="match status" value="1"/>
</dbReference>
<dbReference type="EC" id="2.4.1.25" evidence="5"/>
<evidence type="ECO:0000256" key="7">
    <source>
        <dbReference type="ARBA" id="ARBA00020723"/>
    </source>
</evidence>
<evidence type="ECO:0000256" key="4">
    <source>
        <dbReference type="ARBA" id="ARBA00004496"/>
    </source>
</evidence>
<evidence type="ECO:0000256" key="10">
    <source>
        <dbReference type="ARBA" id="ARBA00022679"/>
    </source>
</evidence>
<dbReference type="Pfam" id="PF06202">
    <property type="entry name" value="GDE_C"/>
    <property type="match status" value="1"/>
</dbReference>
<evidence type="ECO:0000259" key="17">
    <source>
        <dbReference type="Pfam" id="PF06202"/>
    </source>
</evidence>
<dbReference type="SUPFAM" id="SSF48208">
    <property type="entry name" value="Six-hairpin glycosidases"/>
    <property type="match status" value="1"/>
</dbReference>
<evidence type="ECO:0000259" key="18">
    <source>
        <dbReference type="Pfam" id="PF14699"/>
    </source>
</evidence>
<accession>A0A6A6UCS3</accession>
<evidence type="ECO:0000256" key="9">
    <source>
        <dbReference type="ARBA" id="ARBA00022676"/>
    </source>
</evidence>
<evidence type="ECO:0000313" key="21">
    <source>
        <dbReference type="EMBL" id="KAF2669670.1"/>
    </source>
</evidence>
<protein>
    <recommendedName>
        <fullName evidence="7">Glycogen debranching enzyme</fullName>
        <ecNumber evidence="5">2.4.1.25</ecNumber>
        <ecNumber evidence="6">3.2.1.33</ecNumber>
    </recommendedName>
    <alternativeName>
        <fullName evidence="16">Glycogen debrancher</fullName>
    </alternativeName>
</protein>
<comment type="subcellular location">
    <subcellularLocation>
        <location evidence="4">Cytoplasm</location>
    </subcellularLocation>
</comment>
<dbReference type="InterPro" id="IPR010401">
    <property type="entry name" value="AGL/Gdb1"/>
</dbReference>
<dbReference type="EC" id="3.2.1.33" evidence="6"/>
<keyword evidence="13" id="KW-0511">Multifunctional enzyme</keyword>
<dbReference type="InterPro" id="IPR012341">
    <property type="entry name" value="6hp_glycosidase-like_sf"/>
</dbReference>
<feature type="domain" description="Eukaryotic glycogen debranching enzyme N-terminal" evidence="18">
    <location>
        <begin position="42"/>
        <end position="138"/>
    </location>
</feature>
<dbReference type="InterPro" id="IPR017853">
    <property type="entry name" value="GH"/>
</dbReference>
<evidence type="ECO:0000256" key="11">
    <source>
        <dbReference type="ARBA" id="ARBA00022801"/>
    </source>
</evidence>
<dbReference type="GO" id="GO:0005978">
    <property type="term" value="P:glycogen biosynthetic process"/>
    <property type="evidence" value="ECO:0007669"/>
    <property type="project" value="UniProtKB-KW"/>
</dbReference>
<dbReference type="FunFam" id="1.50.10.10:FF:000039">
    <property type="entry name" value="Glycogen debranching enzyme Gdb1, putative"/>
    <property type="match status" value="1"/>
</dbReference>
<dbReference type="InterPro" id="IPR006421">
    <property type="entry name" value="Glycogen_debranch_met"/>
</dbReference>
<evidence type="ECO:0000259" key="19">
    <source>
        <dbReference type="Pfam" id="PF14701"/>
    </source>
</evidence>
<dbReference type="GO" id="GO:0004135">
    <property type="term" value="F:amylo-alpha-1,6-glucosidase activity"/>
    <property type="evidence" value="ECO:0007669"/>
    <property type="project" value="UniProtKB-EC"/>
</dbReference>
<comment type="function">
    <text evidence="3">Multifunctional enzyme acting as 1,4-alpha-D-glucan:1,4-alpha-D-glucan 4-alpha-D-glycosyltransferase and amylo-1,6-glucosidase in glycogen degradation.</text>
</comment>
<keyword evidence="8" id="KW-0963">Cytoplasm</keyword>
<evidence type="ECO:0000256" key="3">
    <source>
        <dbReference type="ARBA" id="ARBA00003530"/>
    </source>
</evidence>
<comment type="catalytic activity">
    <reaction evidence="1">
        <text>Transfers a segment of a (1-&gt;4)-alpha-D-glucan to a new position in an acceptor, which may be glucose or a (1-&gt;4)-alpha-D-glucan.</text>
        <dbReference type="EC" id="2.4.1.25"/>
    </reaction>
</comment>
<dbReference type="OrthoDB" id="10248904at2759"/>
<evidence type="ECO:0000256" key="8">
    <source>
        <dbReference type="ARBA" id="ARBA00022490"/>
    </source>
</evidence>
<evidence type="ECO:0000256" key="13">
    <source>
        <dbReference type="ARBA" id="ARBA00023268"/>
    </source>
</evidence>
<dbReference type="GO" id="GO:0005980">
    <property type="term" value="P:glycogen catabolic process"/>
    <property type="evidence" value="ECO:0007669"/>
    <property type="project" value="InterPro"/>
</dbReference>
<dbReference type="InterPro" id="IPR032790">
    <property type="entry name" value="GDE_C"/>
</dbReference>
<dbReference type="PANTHER" id="PTHR10569">
    <property type="entry name" value="GLYCOGEN DEBRANCHING ENZYME"/>
    <property type="match status" value="1"/>
</dbReference>
<evidence type="ECO:0000256" key="1">
    <source>
        <dbReference type="ARBA" id="ARBA00000439"/>
    </source>
</evidence>
<dbReference type="InterPro" id="IPR029436">
    <property type="entry name" value="AGL_euk_N"/>
</dbReference>
<dbReference type="GO" id="GO:0004134">
    <property type="term" value="F:4-alpha-glucanotransferase activity"/>
    <property type="evidence" value="ECO:0007669"/>
    <property type="project" value="UniProtKB-EC"/>
</dbReference>
<feature type="domain" description="Glycogen debranching enzyme central" evidence="20">
    <location>
        <begin position="755"/>
        <end position="998"/>
    </location>
</feature>
<dbReference type="CDD" id="cd11327">
    <property type="entry name" value="AmyAc_Glg_debranch_2"/>
    <property type="match status" value="1"/>
</dbReference>
<dbReference type="GO" id="GO:0005737">
    <property type="term" value="C:cytoplasm"/>
    <property type="evidence" value="ECO:0007669"/>
    <property type="project" value="UniProtKB-SubCell"/>
</dbReference>
<evidence type="ECO:0000256" key="14">
    <source>
        <dbReference type="ARBA" id="ARBA00023295"/>
    </source>
</evidence>
<evidence type="ECO:0000256" key="12">
    <source>
        <dbReference type="ARBA" id="ARBA00023056"/>
    </source>
</evidence>
<evidence type="ECO:0000256" key="2">
    <source>
        <dbReference type="ARBA" id="ARBA00000927"/>
    </source>
</evidence>
<dbReference type="InterPro" id="IPR032792">
    <property type="entry name" value="AGL_glucanoTrfase"/>
</dbReference>
<dbReference type="Pfam" id="PF14699">
    <property type="entry name" value="hGDE_N"/>
    <property type="match status" value="1"/>
</dbReference>
<comment type="similarity">
    <text evidence="15">Belongs to the glycogen debranching enzyme family.</text>
</comment>
<dbReference type="InterPro" id="IPR008928">
    <property type="entry name" value="6-hairpin_glycosidase_sf"/>
</dbReference>
<evidence type="ECO:0000256" key="15">
    <source>
        <dbReference type="ARBA" id="ARBA00025780"/>
    </source>
</evidence>
<comment type="catalytic activity">
    <reaction evidence="2">
        <text>Hydrolysis of (1-&gt;6)-alpha-D-glucosidic branch linkages in glycogen phosphorylase limit dextrin.</text>
        <dbReference type="EC" id="3.2.1.33"/>
    </reaction>
</comment>
<dbReference type="InterPro" id="IPR032788">
    <property type="entry name" value="AGL_central"/>
</dbReference>
<evidence type="ECO:0000256" key="16">
    <source>
        <dbReference type="ARBA" id="ARBA00031477"/>
    </source>
</evidence>
<dbReference type="EMBL" id="MU004235">
    <property type="protein sequence ID" value="KAF2669670.1"/>
    <property type="molecule type" value="Genomic_DNA"/>
</dbReference>
<keyword evidence="9" id="KW-0328">Glycosyltransferase</keyword>
<keyword evidence="10" id="KW-0808">Transferase</keyword>
<organism evidence="21 22">
    <name type="scientific">Microthyrium microscopicum</name>
    <dbReference type="NCBI Taxonomy" id="703497"/>
    <lineage>
        <taxon>Eukaryota</taxon>
        <taxon>Fungi</taxon>
        <taxon>Dikarya</taxon>
        <taxon>Ascomycota</taxon>
        <taxon>Pezizomycotina</taxon>
        <taxon>Dothideomycetes</taxon>
        <taxon>Dothideomycetes incertae sedis</taxon>
        <taxon>Microthyriales</taxon>
        <taxon>Microthyriaceae</taxon>
        <taxon>Microthyrium</taxon>
    </lineage>
</organism>
<feature type="domain" description="Glycogen debranching enzyme glucanotransferase" evidence="19">
    <location>
        <begin position="141"/>
        <end position="587"/>
    </location>
</feature>
<dbReference type="Gene3D" id="3.20.20.80">
    <property type="entry name" value="Glycosidases"/>
    <property type="match status" value="2"/>
</dbReference>
<feature type="domain" description="Glycogen debranching enzyme C-terminal" evidence="17">
    <location>
        <begin position="1088"/>
        <end position="1542"/>
    </location>
</feature>
<evidence type="ECO:0000256" key="6">
    <source>
        <dbReference type="ARBA" id="ARBA00012778"/>
    </source>
</evidence>
<dbReference type="SUPFAM" id="SSF51445">
    <property type="entry name" value="(Trans)glycosidases"/>
    <property type="match status" value="1"/>
</dbReference>
<gene>
    <name evidence="21" type="ORF">BT63DRAFT_266745</name>
</gene>
<dbReference type="NCBIfam" id="TIGR01531">
    <property type="entry name" value="glyc_debranch"/>
    <property type="match status" value="1"/>
</dbReference>
<keyword evidence="14" id="KW-0326">Glycosidase</keyword>
<evidence type="ECO:0000313" key="22">
    <source>
        <dbReference type="Proteomes" id="UP000799302"/>
    </source>
</evidence>
<dbReference type="Proteomes" id="UP000799302">
    <property type="component" value="Unassembled WGS sequence"/>
</dbReference>
<proteinExistence type="inferred from homology"/>
<name>A0A6A6UCS3_9PEZI</name>
<evidence type="ECO:0000259" key="20">
    <source>
        <dbReference type="Pfam" id="PF14702"/>
    </source>
</evidence>
<dbReference type="Gene3D" id="1.50.10.10">
    <property type="match status" value="1"/>
</dbReference>
<keyword evidence="12" id="KW-0320">Glycogen biosynthesis</keyword>
<evidence type="ECO:0000256" key="5">
    <source>
        <dbReference type="ARBA" id="ARBA00012560"/>
    </source>
</evidence>
<keyword evidence="11" id="KW-0378">Hydrolase</keyword>
<dbReference type="PANTHER" id="PTHR10569:SF2">
    <property type="entry name" value="GLYCOGEN DEBRANCHING ENZYME"/>
    <property type="match status" value="1"/>
</dbReference>
<keyword evidence="22" id="KW-1185">Reference proteome</keyword>
<dbReference type="Pfam" id="PF14701">
    <property type="entry name" value="hDGE_amylase"/>
    <property type="match status" value="1"/>
</dbReference>
<reference evidence="21" key="1">
    <citation type="journal article" date="2020" name="Stud. Mycol.">
        <title>101 Dothideomycetes genomes: a test case for predicting lifestyles and emergence of pathogens.</title>
        <authorList>
            <person name="Haridas S."/>
            <person name="Albert R."/>
            <person name="Binder M."/>
            <person name="Bloem J."/>
            <person name="Labutti K."/>
            <person name="Salamov A."/>
            <person name="Andreopoulos B."/>
            <person name="Baker S."/>
            <person name="Barry K."/>
            <person name="Bills G."/>
            <person name="Bluhm B."/>
            <person name="Cannon C."/>
            <person name="Castanera R."/>
            <person name="Culley D."/>
            <person name="Daum C."/>
            <person name="Ezra D."/>
            <person name="Gonzalez J."/>
            <person name="Henrissat B."/>
            <person name="Kuo A."/>
            <person name="Liang C."/>
            <person name="Lipzen A."/>
            <person name="Lutzoni F."/>
            <person name="Magnuson J."/>
            <person name="Mondo S."/>
            <person name="Nolan M."/>
            <person name="Ohm R."/>
            <person name="Pangilinan J."/>
            <person name="Park H.-J."/>
            <person name="Ramirez L."/>
            <person name="Alfaro M."/>
            <person name="Sun H."/>
            <person name="Tritt A."/>
            <person name="Yoshinaga Y."/>
            <person name="Zwiers L.-H."/>
            <person name="Turgeon B."/>
            <person name="Goodwin S."/>
            <person name="Spatafora J."/>
            <person name="Crous P."/>
            <person name="Grigoriev I."/>
        </authorList>
    </citation>
    <scope>NUCLEOTIDE SEQUENCE</scope>
    <source>
        <strain evidence="21">CBS 115976</strain>
    </source>
</reference>
<dbReference type="Pfam" id="PF14702">
    <property type="entry name" value="hGDE_central"/>
    <property type="match status" value="1"/>
</dbReference>
<sequence length="1559" mass="175225">MAATAPPRTQNVYVLPLTDNGAPDVVGSYIYLPPPTTPCYSLRFSILGTSSICREGSLWVNIPAKGEEFRRDNYKEYKLIPDFNGRIEINMPIYQAGSFGYKIRYSPLPEFAPHPVTPPEPTETPIYYIDICPKLQLNGAQIPLDAISIISVLSKLVGPYPGGWNEYLNGIAERGYNMIHFTPLNPRGESNSPYSIYDQLAFDKDLFPHGEDDIAHLTTKMEEEYGLLGLTDVVFNHTANNSKWLQHHPEAGYSVKTAPHLEPALVLDTSIMDFGDRLGELGCPTNIQSADDLKRLMEGIKKYCVDANKLWEFYVINVDRDTSDVLTAWKAGRTDFSHDEAAWGERGLSDTTGIRSWPLKRKADFVIQQCMTGLDRLGERFRRRVIASRVAAFLSVIIGRYDTRNLEHPDENLVEETCKQLLNEINLQFYKEYDMDAATIIDQLSNRIKYVRLDDHGPKWGPFSKEHPIIESYFTRLPYNKITQNHDPSALALVNNGWVWAADAMRDNAGPKSKAYLKREVIVWGDCVKLRYGKGREDNPWLWDHIAKYTRLMAKYFVGFRIDNCHSTPIHLAEYMLDQARTVRPDLLVCAELFSGSEEMDFVFCKRLGISCLIREAMQAYSTKELSRLVHKHAGPPIGSFEMDGVINAVKSPGSITAANGAPLTREIIHTIKQSPIHALFMDCTHDNETPAQKRDARDTLPNAALVAMCAAATGSVAGYDECYPELIDLVHETRMYSSPYANKNQLKVQAAEGGIGNIKKLLNQIHVLMGKDGYSETFIHHDNEYITVHRVHPQSRKGYFLIAHTAFPGYGNGNGGFPPVRLPGTRAKAIGAWMFEVDSSEDAKKSAMGDKVLRGLPSRTRDIRGVTITHENGETVIQVRETFPPGSIALFDTWIPGAEHSEGLDKFVTRGAAEACQDLNLADLNYLLYRCETEERDATGGTDGTYNIPNYGNIVYAGLQGWISVLKDIIPENNLGHPLCDHLRSGQWAMDYIIGRLENASKQNQWKRLSAPATWLRERFDACRKLPSFLLPRYFAMVVNTMYSAATDRAIEQMDPNIRKGNDFLKGLSLVSLQVTGYMNSTSLYPNKQVPSLAAGLPHFANDWARCWGRDIMIAMRGLLIAPGRRAEAIDHICAFASVVKHGLVPNLLSKGELPRYNSRDSPWFFLQSVQDYCKIVPDGISLLSVDVPRRFLPNDDTWFPWDDPRAYSKSSTIAEVCHEIMQRHASGLDFREYNAGPNLDSQMKDEGFNIKVFVDPETGFVHGGNQHNCGTWMDKMGESVKAGSKGVPGTPRDGAAVEITGMLFSAANWLDSLYQAGQFAYSGVTWADGSKKSYSDWAALIKANFERCFWVPRDRADDAAYDIDATIINRRGIYKDLYKSGKPYEDYQLRPNFPIAMCVAPELFDPSHALHALWVADKNLRGPIGMRTLDPSDLNYRPNYINSDDSDDFATAKGRNYHQGPEWCWPLGFFLRAFLRFGLQRATTEHERTEVYQQVTRRLEGCMKQLKESPWAGLTELTNKDGAFCGDSCPTQAWSAGCLIDLYEEAMRLEGESTQSA</sequence>